<dbReference type="NCBIfam" id="TIGR00017">
    <property type="entry name" value="cmk"/>
    <property type="match status" value="1"/>
</dbReference>
<evidence type="ECO:0000256" key="2">
    <source>
        <dbReference type="ARBA" id="ARBA00022679"/>
    </source>
</evidence>
<feature type="domain" description="Cytidylate kinase" evidence="9">
    <location>
        <begin position="8"/>
        <end position="210"/>
    </location>
</feature>
<keyword evidence="8" id="KW-0963">Cytoplasm</keyword>
<proteinExistence type="inferred from homology"/>
<evidence type="ECO:0000256" key="4">
    <source>
        <dbReference type="ARBA" id="ARBA00022777"/>
    </source>
</evidence>
<comment type="caution">
    <text evidence="10">The sequence shown here is derived from an EMBL/GenBank/DDBJ whole genome shotgun (WGS) entry which is preliminary data.</text>
</comment>
<dbReference type="GO" id="GO:0005737">
    <property type="term" value="C:cytoplasm"/>
    <property type="evidence" value="ECO:0007669"/>
    <property type="project" value="UniProtKB-SubCell"/>
</dbReference>
<dbReference type="GO" id="GO:0006220">
    <property type="term" value="P:pyrimidine nucleotide metabolic process"/>
    <property type="evidence" value="ECO:0007669"/>
    <property type="project" value="UniProtKB-UniRule"/>
</dbReference>
<dbReference type="STRING" id="1120919.GCA_000429165_02335"/>
<comment type="catalytic activity">
    <reaction evidence="6 8">
        <text>dCMP + ATP = dCDP + ADP</text>
        <dbReference type="Rhea" id="RHEA:25094"/>
        <dbReference type="ChEBI" id="CHEBI:30616"/>
        <dbReference type="ChEBI" id="CHEBI:57566"/>
        <dbReference type="ChEBI" id="CHEBI:58593"/>
        <dbReference type="ChEBI" id="CHEBI:456216"/>
        <dbReference type="EC" id="2.7.4.25"/>
    </reaction>
</comment>
<evidence type="ECO:0000256" key="3">
    <source>
        <dbReference type="ARBA" id="ARBA00022741"/>
    </source>
</evidence>
<gene>
    <name evidence="8 10" type="primary">cmk</name>
    <name evidence="10" type="ORF">ANI02nite_17620</name>
</gene>
<dbReference type="GO" id="GO:0005524">
    <property type="term" value="F:ATP binding"/>
    <property type="evidence" value="ECO:0007669"/>
    <property type="project" value="UniProtKB-UniRule"/>
</dbReference>
<dbReference type="InterPro" id="IPR011994">
    <property type="entry name" value="Cytidylate_kinase_dom"/>
</dbReference>
<dbReference type="Pfam" id="PF02224">
    <property type="entry name" value="Cytidylate_kin"/>
    <property type="match status" value="1"/>
</dbReference>
<dbReference type="EMBL" id="BJYF01000008">
    <property type="protein sequence ID" value="GEN59878.1"/>
    <property type="molecule type" value="Genomic_DNA"/>
</dbReference>
<reference evidence="10 11" key="1">
    <citation type="submission" date="2019-07" db="EMBL/GenBank/DDBJ databases">
        <title>Whole genome shotgun sequence of Acetobacter nitrogenifigens NBRC 105050.</title>
        <authorList>
            <person name="Hosoyama A."/>
            <person name="Uohara A."/>
            <person name="Ohji S."/>
            <person name="Ichikawa N."/>
        </authorList>
    </citation>
    <scope>NUCLEOTIDE SEQUENCE [LARGE SCALE GENOMIC DNA]</scope>
    <source>
        <strain evidence="10 11">NBRC 105050</strain>
    </source>
</reference>
<dbReference type="RefSeq" id="WP_026399351.1">
    <property type="nucleotide sequence ID" value="NZ_BAPG01000119.1"/>
</dbReference>
<name>A0A511XAA7_9PROT</name>
<evidence type="ECO:0000256" key="5">
    <source>
        <dbReference type="ARBA" id="ARBA00022840"/>
    </source>
</evidence>
<comment type="catalytic activity">
    <reaction evidence="7 8">
        <text>CMP + ATP = CDP + ADP</text>
        <dbReference type="Rhea" id="RHEA:11600"/>
        <dbReference type="ChEBI" id="CHEBI:30616"/>
        <dbReference type="ChEBI" id="CHEBI:58069"/>
        <dbReference type="ChEBI" id="CHEBI:60377"/>
        <dbReference type="ChEBI" id="CHEBI:456216"/>
        <dbReference type="EC" id="2.7.4.25"/>
    </reaction>
</comment>
<keyword evidence="3 8" id="KW-0547">Nucleotide-binding</keyword>
<evidence type="ECO:0000313" key="11">
    <source>
        <dbReference type="Proteomes" id="UP000321635"/>
    </source>
</evidence>
<comment type="similarity">
    <text evidence="1 8">Belongs to the cytidylate kinase family. Type 1 subfamily.</text>
</comment>
<evidence type="ECO:0000259" key="9">
    <source>
        <dbReference type="Pfam" id="PF02224"/>
    </source>
</evidence>
<keyword evidence="11" id="KW-1185">Reference proteome</keyword>
<dbReference type="Proteomes" id="UP000321635">
    <property type="component" value="Unassembled WGS sequence"/>
</dbReference>
<protein>
    <recommendedName>
        <fullName evidence="8">Cytidylate kinase</fullName>
        <shortName evidence="8">CK</shortName>
        <ecNumber evidence="8">2.7.4.25</ecNumber>
    </recommendedName>
    <alternativeName>
        <fullName evidence="8">Cytidine monophosphate kinase</fullName>
        <shortName evidence="8">CMP kinase</shortName>
    </alternativeName>
</protein>
<dbReference type="GO" id="GO:0036430">
    <property type="term" value="F:CMP kinase activity"/>
    <property type="evidence" value="ECO:0007669"/>
    <property type="project" value="RHEA"/>
</dbReference>
<dbReference type="HAMAP" id="MF_00238">
    <property type="entry name" value="Cytidyl_kinase_type1"/>
    <property type="match status" value="1"/>
</dbReference>
<evidence type="ECO:0000256" key="6">
    <source>
        <dbReference type="ARBA" id="ARBA00047615"/>
    </source>
</evidence>
<sequence>MVRQPFVVAVDGPAAAGKGTLAKRLADEIGLPYLDTGLLYRAVARRMLDASEDPAHTSGLEQAEGLSPEDLLRGDLRVPEVDRAASLVARQPEVRHALVGVQRRFADERGAVLDGRDIGTVIFPDALVKLYVTASPAARALRRYLQTGGDTTRPGWEEELREIETSIRARDEADSAREAAPLRMAEDAVMIVTDDMDANAVLAEAIRIVRERLAAAD</sequence>
<comment type="subcellular location">
    <subcellularLocation>
        <location evidence="8">Cytoplasm</location>
    </subcellularLocation>
</comment>
<dbReference type="InterPro" id="IPR027417">
    <property type="entry name" value="P-loop_NTPase"/>
</dbReference>
<evidence type="ECO:0000313" key="10">
    <source>
        <dbReference type="EMBL" id="GEN59878.1"/>
    </source>
</evidence>
<dbReference type="SUPFAM" id="SSF52540">
    <property type="entry name" value="P-loop containing nucleoside triphosphate hydrolases"/>
    <property type="match status" value="1"/>
</dbReference>
<evidence type="ECO:0000256" key="1">
    <source>
        <dbReference type="ARBA" id="ARBA00009427"/>
    </source>
</evidence>
<keyword evidence="2 8" id="KW-0808">Transferase</keyword>
<accession>A0A511XAA7</accession>
<evidence type="ECO:0000256" key="8">
    <source>
        <dbReference type="HAMAP-Rule" id="MF_00238"/>
    </source>
</evidence>
<dbReference type="OrthoDB" id="9807434at2"/>
<dbReference type="GO" id="GO:0036431">
    <property type="term" value="F:dCMP kinase activity"/>
    <property type="evidence" value="ECO:0007669"/>
    <property type="project" value="InterPro"/>
</dbReference>
<dbReference type="Gene3D" id="3.40.50.300">
    <property type="entry name" value="P-loop containing nucleotide triphosphate hydrolases"/>
    <property type="match status" value="1"/>
</dbReference>
<dbReference type="CDD" id="cd02020">
    <property type="entry name" value="CMPK"/>
    <property type="match status" value="1"/>
</dbReference>
<dbReference type="EC" id="2.7.4.25" evidence="8"/>
<dbReference type="AlphaFoldDB" id="A0A511XAA7"/>
<keyword evidence="5 8" id="KW-0067">ATP-binding</keyword>
<evidence type="ECO:0000256" key="7">
    <source>
        <dbReference type="ARBA" id="ARBA00048478"/>
    </source>
</evidence>
<feature type="binding site" evidence="8">
    <location>
        <begin position="12"/>
        <end position="20"/>
    </location>
    <ligand>
        <name>ATP</name>
        <dbReference type="ChEBI" id="CHEBI:30616"/>
    </ligand>
</feature>
<organism evidence="10 11">
    <name type="scientific">Acetobacter nitrogenifigens DSM 23921 = NBRC 105050</name>
    <dbReference type="NCBI Taxonomy" id="1120919"/>
    <lineage>
        <taxon>Bacteria</taxon>
        <taxon>Pseudomonadati</taxon>
        <taxon>Pseudomonadota</taxon>
        <taxon>Alphaproteobacteria</taxon>
        <taxon>Acetobacterales</taxon>
        <taxon>Acetobacteraceae</taxon>
        <taxon>Acetobacter</taxon>
    </lineage>
</organism>
<keyword evidence="4 8" id="KW-0418">Kinase</keyword>
<dbReference type="InterPro" id="IPR003136">
    <property type="entry name" value="Cytidylate_kin"/>
</dbReference>